<evidence type="ECO:0000313" key="2">
    <source>
        <dbReference type="Proteomes" id="UP000537326"/>
    </source>
</evidence>
<dbReference type="Pfam" id="PF06348">
    <property type="entry name" value="DUF1059"/>
    <property type="match status" value="1"/>
</dbReference>
<comment type="caution">
    <text evidence="1">The sequence shown here is derived from an EMBL/GenBank/DDBJ whole genome shotgun (WGS) entry which is preliminary data.</text>
</comment>
<sequence length="59" mass="6113">MKFQLACGDVMPGCPTSFSAGSQEQLLGEVATHAAQEHGITEITPEVAAAVSAKIRVVE</sequence>
<reference evidence="1 2" key="1">
    <citation type="submission" date="2020-07" db="EMBL/GenBank/DDBJ databases">
        <title>Sequencing the genomes of 1000 actinobacteria strains.</title>
        <authorList>
            <person name="Klenk H.-P."/>
        </authorList>
    </citation>
    <scope>NUCLEOTIDE SEQUENCE [LARGE SCALE GENOMIC DNA]</scope>
    <source>
        <strain evidence="1 2">DSM 18248</strain>
    </source>
</reference>
<dbReference type="Proteomes" id="UP000537326">
    <property type="component" value="Unassembled WGS sequence"/>
</dbReference>
<protein>
    <submittedName>
        <fullName evidence="1">Putative small metal-binding protein</fullName>
    </submittedName>
</protein>
<dbReference type="RefSeq" id="WP_179531490.1">
    <property type="nucleotide sequence ID" value="NZ_BAAAPP010000005.1"/>
</dbReference>
<gene>
    <name evidence="1" type="ORF">BKA05_002206</name>
</gene>
<name>A0A7Z0C526_9ACTN</name>
<dbReference type="EMBL" id="JACBZI010000001">
    <property type="protein sequence ID" value="NYI10691.1"/>
    <property type="molecule type" value="Genomic_DNA"/>
</dbReference>
<evidence type="ECO:0000313" key="1">
    <source>
        <dbReference type="EMBL" id="NYI10691.1"/>
    </source>
</evidence>
<keyword evidence="2" id="KW-1185">Reference proteome</keyword>
<organism evidence="1 2">
    <name type="scientific">Nocardioides marinus</name>
    <dbReference type="NCBI Taxonomy" id="374514"/>
    <lineage>
        <taxon>Bacteria</taxon>
        <taxon>Bacillati</taxon>
        <taxon>Actinomycetota</taxon>
        <taxon>Actinomycetes</taxon>
        <taxon>Propionibacteriales</taxon>
        <taxon>Nocardioidaceae</taxon>
        <taxon>Nocardioides</taxon>
    </lineage>
</organism>
<dbReference type="InterPro" id="IPR009409">
    <property type="entry name" value="DUF1059"/>
</dbReference>
<accession>A0A7Z0C526</accession>
<dbReference type="AlphaFoldDB" id="A0A7Z0C526"/>
<proteinExistence type="predicted"/>